<dbReference type="EMBL" id="JAUUIA010000469">
    <property type="protein sequence ID" value="MDP0971222.1"/>
    <property type="molecule type" value="Genomic_DNA"/>
</dbReference>
<accession>A0AAW8AP14</accession>
<dbReference type="AlphaFoldDB" id="A0AAW8AP14"/>
<comment type="caution">
    <text evidence="1">The sequence shown here is derived from an EMBL/GenBank/DDBJ whole genome shotgun (WGS) entry which is preliminary data.</text>
</comment>
<name>A0AAW8AP14_KLEPN</name>
<dbReference type="Proteomes" id="UP001244490">
    <property type="component" value="Unassembled WGS sequence"/>
</dbReference>
<organism evidence="1 2">
    <name type="scientific">Klebsiella pneumoniae</name>
    <dbReference type="NCBI Taxonomy" id="573"/>
    <lineage>
        <taxon>Bacteria</taxon>
        <taxon>Pseudomonadati</taxon>
        <taxon>Pseudomonadota</taxon>
        <taxon>Gammaproteobacteria</taxon>
        <taxon>Enterobacterales</taxon>
        <taxon>Enterobacteriaceae</taxon>
        <taxon>Klebsiella/Raoultella group</taxon>
        <taxon>Klebsiella</taxon>
        <taxon>Klebsiella pneumoniae complex</taxon>
    </lineage>
</organism>
<sequence length="90" mass="9813">APLLSIFGGTITTYRKLAEHALPRLRRFHPEMGHAWTAGAPLPGGDMPGADFDGVLAALRERHPWLPIALALRFARAYGTEVERLLDGAL</sequence>
<evidence type="ECO:0000313" key="1">
    <source>
        <dbReference type="EMBL" id="MDP0971222.1"/>
    </source>
</evidence>
<dbReference type="Gene3D" id="1.10.8.870">
    <property type="entry name" value="Alpha-glycerophosphate oxidase, cap domain"/>
    <property type="match status" value="1"/>
</dbReference>
<dbReference type="InterPro" id="IPR038299">
    <property type="entry name" value="DAO_C_sf"/>
</dbReference>
<dbReference type="Gene3D" id="3.50.50.60">
    <property type="entry name" value="FAD/NAD(P)-binding domain"/>
    <property type="match status" value="1"/>
</dbReference>
<feature type="non-terminal residue" evidence="1">
    <location>
        <position position="90"/>
    </location>
</feature>
<reference evidence="1" key="1">
    <citation type="submission" date="2023-07" db="EMBL/GenBank/DDBJ databases">
        <authorList>
            <person name="Peng Z."/>
        </authorList>
    </citation>
    <scope>NUCLEOTIDE SEQUENCE</scope>
    <source>
        <strain evidence="1">KP219</strain>
    </source>
</reference>
<protein>
    <submittedName>
        <fullName evidence="1">Glycerol-3-phosphate dehydrogenase</fullName>
    </submittedName>
</protein>
<proteinExistence type="predicted"/>
<evidence type="ECO:0000313" key="2">
    <source>
        <dbReference type="Proteomes" id="UP001244490"/>
    </source>
</evidence>
<feature type="non-terminal residue" evidence="1">
    <location>
        <position position="1"/>
    </location>
</feature>
<gene>
    <name evidence="1" type="ORF">Q6294_30230</name>
</gene>
<dbReference type="InterPro" id="IPR036188">
    <property type="entry name" value="FAD/NAD-bd_sf"/>
</dbReference>